<dbReference type="Proteomes" id="UP000282515">
    <property type="component" value="Unassembled WGS sequence"/>
</dbReference>
<dbReference type="AlphaFoldDB" id="A0A3L8PJ75"/>
<keyword evidence="1" id="KW-0812">Transmembrane</keyword>
<proteinExistence type="predicted"/>
<protein>
    <submittedName>
        <fullName evidence="2">Uncharacterized protein</fullName>
    </submittedName>
</protein>
<organism evidence="2 3">
    <name type="scientific">Aeromicrobium phragmitis</name>
    <dbReference type="NCBI Taxonomy" id="2478914"/>
    <lineage>
        <taxon>Bacteria</taxon>
        <taxon>Bacillati</taxon>
        <taxon>Actinomycetota</taxon>
        <taxon>Actinomycetes</taxon>
        <taxon>Propionibacteriales</taxon>
        <taxon>Nocardioidaceae</taxon>
        <taxon>Aeromicrobium</taxon>
    </lineage>
</organism>
<keyword evidence="3" id="KW-1185">Reference proteome</keyword>
<evidence type="ECO:0000313" key="3">
    <source>
        <dbReference type="Proteomes" id="UP000282515"/>
    </source>
</evidence>
<reference evidence="2 3" key="1">
    <citation type="submission" date="2018-10" db="EMBL/GenBank/DDBJ databases">
        <title>Aeromicrobium sp. 9W16Y-2 whole genome shotgun sequence.</title>
        <authorList>
            <person name="Li F."/>
        </authorList>
    </citation>
    <scope>NUCLEOTIDE SEQUENCE [LARGE SCALE GENOMIC DNA]</scope>
    <source>
        <strain evidence="2 3">9W16Y-2</strain>
    </source>
</reference>
<keyword evidence="1" id="KW-0472">Membrane</keyword>
<sequence length="61" mass="6708">MLRWLVVGFASAIIIGWVVLSFVEGAITASAWLGVPAMVLVIAGQVQTWRVQNRRAQRGEQ</sequence>
<accession>A0A3L8PJ75</accession>
<evidence type="ECO:0000313" key="2">
    <source>
        <dbReference type="EMBL" id="RLV55234.1"/>
    </source>
</evidence>
<dbReference type="EMBL" id="RDBF01000009">
    <property type="protein sequence ID" value="RLV55234.1"/>
    <property type="molecule type" value="Genomic_DNA"/>
</dbReference>
<feature type="transmembrane region" description="Helical" evidence="1">
    <location>
        <begin position="31"/>
        <end position="49"/>
    </location>
</feature>
<evidence type="ECO:0000256" key="1">
    <source>
        <dbReference type="SAM" id="Phobius"/>
    </source>
</evidence>
<comment type="caution">
    <text evidence="2">The sequence shown here is derived from an EMBL/GenBank/DDBJ whole genome shotgun (WGS) entry which is preliminary data.</text>
</comment>
<name>A0A3L8PJ75_9ACTN</name>
<keyword evidence="1" id="KW-1133">Transmembrane helix</keyword>
<gene>
    <name evidence="2" type="ORF">D9V41_12085</name>
</gene>